<keyword evidence="2" id="KW-1185">Reference proteome</keyword>
<name>A0ACB9SK25_HOLOL</name>
<comment type="caution">
    <text evidence="1">The sequence shown here is derived from an EMBL/GenBank/DDBJ whole genome shotgun (WGS) entry which is preliminary data.</text>
</comment>
<dbReference type="Proteomes" id="UP001056778">
    <property type="component" value="Chromosome 9"/>
</dbReference>
<dbReference type="EMBL" id="CM043023">
    <property type="protein sequence ID" value="KAI4455545.1"/>
    <property type="molecule type" value="Genomic_DNA"/>
</dbReference>
<reference evidence="1" key="1">
    <citation type="submission" date="2022-04" db="EMBL/GenBank/DDBJ databases">
        <title>Chromosome-scale genome assembly of Holotrichia oblita Faldermann.</title>
        <authorList>
            <person name="Rongchong L."/>
        </authorList>
    </citation>
    <scope>NUCLEOTIDE SEQUENCE</scope>
    <source>
        <strain evidence="1">81SQS9</strain>
    </source>
</reference>
<protein>
    <submittedName>
        <fullName evidence="1">Uncharacterized protein</fullName>
    </submittedName>
</protein>
<accession>A0ACB9SK25</accession>
<evidence type="ECO:0000313" key="1">
    <source>
        <dbReference type="EMBL" id="KAI4455545.1"/>
    </source>
</evidence>
<gene>
    <name evidence="1" type="ORF">MML48_9g00007551</name>
</gene>
<organism evidence="1 2">
    <name type="scientific">Holotrichia oblita</name>
    <name type="common">Chafer beetle</name>
    <dbReference type="NCBI Taxonomy" id="644536"/>
    <lineage>
        <taxon>Eukaryota</taxon>
        <taxon>Metazoa</taxon>
        <taxon>Ecdysozoa</taxon>
        <taxon>Arthropoda</taxon>
        <taxon>Hexapoda</taxon>
        <taxon>Insecta</taxon>
        <taxon>Pterygota</taxon>
        <taxon>Neoptera</taxon>
        <taxon>Endopterygota</taxon>
        <taxon>Coleoptera</taxon>
        <taxon>Polyphaga</taxon>
        <taxon>Scarabaeiformia</taxon>
        <taxon>Scarabaeidae</taxon>
        <taxon>Melolonthinae</taxon>
        <taxon>Holotrichia</taxon>
    </lineage>
</organism>
<evidence type="ECO:0000313" key="2">
    <source>
        <dbReference type="Proteomes" id="UP001056778"/>
    </source>
</evidence>
<sequence>MDEPTDDEYAPDIEDDNDSFTEDNVETIEENIGSEQEFSDNELNEIAEVVIQDQRTHRQPIFEARDVQNNSVPLAPPSETQDAEKITAHLPSSGEESEPFPGSESSYQPSESDIQNNTSDDSDAETSGSDVNNQPVTDPVNPAVTNNDTWGPCGIVSNSFPFTGQSGFQFNPTDFRDPYKIYRLFIDDEVLEIIEVAASKTCAMSSTESDSSSEDSADEYLEKEREMRIKIVKYVEEIVPKYSLSEFRHHFRLSRGTTEILIGKYNTIREKIYVGGWPEVSGEKTVLMSLWYLANTETFREIADRFNVAISTAHKEIHKFAKSVASLHNEYIKWPTRLEAYHISNGFAQKGGFGNVIGAIDGCHIRVRKPISDGNDYINRKGYASIILQGVVDHQKRFIDISVGHPGSLHDARVLRKSKLFLTIEEHDICYSNYFLLGDSAYPSLQWLVPPFRDTGLLTNEELLFNTKHSKARVVVEHAFGLLKGRFRRLFHFENLSLVAITNLIATACTLHNLCIIQDDDDGENFIENLENFHVDIDPEDIPDVAAVDRRQEILLTL</sequence>
<proteinExistence type="predicted"/>